<keyword evidence="3" id="KW-0862">Zinc</keyword>
<proteinExistence type="predicted"/>
<dbReference type="Proteomes" id="UP000186594">
    <property type="component" value="Unassembled WGS sequence"/>
</dbReference>
<protein>
    <submittedName>
        <fullName evidence="6">tRNA-specific adenosine deaminase subunit tad2</fullName>
    </submittedName>
</protein>
<keyword evidence="4" id="KW-1133">Transmembrane helix</keyword>
<dbReference type="InterPro" id="IPR016193">
    <property type="entry name" value="Cytidine_deaminase-like"/>
</dbReference>
<gene>
    <name evidence="6" type="ORF">NEOLI_003708</name>
</gene>
<dbReference type="InterPro" id="IPR002125">
    <property type="entry name" value="CMP_dCMP_dom"/>
</dbReference>
<dbReference type="STRING" id="1198029.A0A1U7LRL6"/>
<sequence>MMFFYKDQCIKLWFSFLIGKFLSREWNLRFLRSTLFASVSSSLILSSILLLLLLLLSTMHSFNTDEYFMTIALEQAALAIIANEIPVGCVFVHNDQALSKAYNDTNRSLNGCRHAEFVAVERILEHHLPSIFKDCTLYVTVEPCIMCAVALKILGIKRVVFGCGNDRFGGNGSVFSIHQDKGGYQVQKGVLKEEAIMLLKGFYGGCNPASPAPARKKPHVHKCALKERILSSGPLISSRTILSILSAPLEIIPPVEILNTSIGVTE</sequence>
<evidence type="ECO:0000256" key="4">
    <source>
        <dbReference type="SAM" id="Phobius"/>
    </source>
</evidence>
<dbReference type="Gene3D" id="3.40.140.10">
    <property type="entry name" value="Cytidine Deaminase, domain 2"/>
    <property type="match status" value="1"/>
</dbReference>
<dbReference type="Pfam" id="PF00383">
    <property type="entry name" value="dCMP_cyt_deam_1"/>
    <property type="match status" value="1"/>
</dbReference>
<dbReference type="PROSITE" id="PS51747">
    <property type="entry name" value="CYT_DCMP_DEAMINASES_2"/>
    <property type="match status" value="1"/>
</dbReference>
<evidence type="ECO:0000256" key="3">
    <source>
        <dbReference type="ARBA" id="ARBA00022833"/>
    </source>
</evidence>
<dbReference type="SUPFAM" id="SSF53927">
    <property type="entry name" value="Cytidine deaminase-like"/>
    <property type="match status" value="1"/>
</dbReference>
<dbReference type="GO" id="GO:0008270">
    <property type="term" value="F:zinc ion binding"/>
    <property type="evidence" value="ECO:0007669"/>
    <property type="project" value="InterPro"/>
</dbReference>
<dbReference type="CDD" id="cd01285">
    <property type="entry name" value="nucleoside_deaminase"/>
    <property type="match status" value="1"/>
</dbReference>
<dbReference type="OrthoDB" id="1701769at2759"/>
<keyword evidence="4" id="KW-0472">Membrane</keyword>
<evidence type="ECO:0000313" key="7">
    <source>
        <dbReference type="Proteomes" id="UP000186594"/>
    </source>
</evidence>
<organism evidence="6 7">
    <name type="scientific">Neolecta irregularis (strain DAH-3)</name>
    <dbReference type="NCBI Taxonomy" id="1198029"/>
    <lineage>
        <taxon>Eukaryota</taxon>
        <taxon>Fungi</taxon>
        <taxon>Dikarya</taxon>
        <taxon>Ascomycota</taxon>
        <taxon>Taphrinomycotina</taxon>
        <taxon>Neolectales</taxon>
        <taxon>Neolectaceae</taxon>
        <taxon>Neolecta</taxon>
    </lineage>
</organism>
<dbReference type="InterPro" id="IPR016192">
    <property type="entry name" value="APOBEC/CMP_deaminase_Zn-bd"/>
</dbReference>
<comment type="caution">
    <text evidence="6">The sequence shown here is derived from an EMBL/GenBank/DDBJ whole genome shotgun (WGS) entry which is preliminary data.</text>
</comment>
<dbReference type="AlphaFoldDB" id="A0A1U7LRL6"/>
<name>A0A1U7LRL6_NEOID</name>
<accession>A0A1U7LRL6</accession>
<reference evidence="6 7" key="1">
    <citation type="submission" date="2016-04" db="EMBL/GenBank/DDBJ databases">
        <title>Evolutionary innovation and constraint leading to complex multicellularity in the Ascomycota.</title>
        <authorList>
            <person name="Cisse O."/>
            <person name="Nguyen A."/>
            <person name="Hewitt D.A."/>
            <person name="Jedd G."/>
            <person name="Stajich J.E."/>
        </authorList>
    </citation>
    <scope>NUCLEOTIDE SEQUENCE [LARGE SCALE GENOMIC DNA]</scope>
    <source>
        <strain evidence="6 7">DAH-3</strain>
    </source>
</reference>
<dbReference type="PROSITE" id="PS00903">
    <property type="entry name" value="CYT_DCMP_DEAMINASES_1"/>
    <property type="match status" value="1"/>
</dbReference>
<keyword evidence="2" id="KW-0378">Hydrolase</keyword>
<dbReference type="GO" id="GO:0052717">
    <property type="term" value="F:tRNA-specific adenosine-34 deaminase activity"/>
    <property type="evidence" value="ECO:0007669"/>
    <property type="project" value="TreeGrafter"/>
</dbReference>
<dbReference type="GO" id="GO:0002100">
    <property type="term" value="P:tRNA wobble adenosine to inosine editing"/>
    <property type="evidence" value="ECO:0007669"/>
    <property type="project" value="TreeGrafter"/>
</dbReference>
<dbReference type="PANTHER" id="PTHR11079">
    <property type="entry name" value="CYTOSINE DEAMINASE FAMILY MEMBER"/>
    <property type="match status" value="1"/>
</dbReference>
<dbReference type="GO" id="GO:0005737">
    <property type="term" value="C:cytoplasm"/>
    <property type="evidence" value="ECO:0007669"/>
    <property type="project" value="TreeGrafter"/>
</dbReference>
<evidence type="ECO:0000256" key="1">
    <source>
        <dbReference type="ARBA" id="ARBA00022723"/>
    </source>
</evidence>
<dbReference type="GO" id="GO:0005634">
    <property type="term" value="C:nucleus"/>
    <property type="evidence" value="ECO:0007669"/>
    <property type="project" value="TreeGrafter"/>
</dbReference>
<dbReference type="PANTHER" id="PTHR11079:SF149">
    <property type="entry name" value="TRNA-SPECIFIC ADENOSINE DEAMINASE 2"/>
    <property type="match status" value="1"/>
</dbReference>
<keyword evidence="1" id="KW-0479">Metal-binding</keyword>
<evidence type="ECO:0000259" key="5">
    <source>
        <dbReference type="PROSITE" id="PS51747"/>
    </source>
</evidence>
<keyword evidence="7" id="KW-1185">Reference proteome</keyword>
<keyword evidence="4" id="KW-0812">Transmembrane</keyword>
<feature type="transmembrane region" description="Helical" evidence="4">
    <location>
        <begin position="35"/>
        <end position="56"/>
    </location>
</feature>
<feature type="domain" description="CMP/dCMP-type deaminase" evidence="5">
    <location>
        <begin position="63"/>
        <end position="175"/>
    </location>
</feature>
<evidence type="ECO:0000313" key="6">
    <source>
        <dbReference type="EMBL" id="OLL25269.1"/>
    </source>
</evidence>
<evidence type="ECO:0000256" key="2">
    <source>
        <dbReference type="ARBA" id="ARBA00022801"/>
    </source>
</evidence>
<dbReference type="EMBL" id="LXFE01000463">
    <property type="protein sequence ID" value="OLL25269.1"/>
    <property type="molecule type" value="Genomic_DNA"/>
</dbReference>